<reference evidence="5" key="1">
    <citation type="journal article" date="2021" name="Nat. Commun.">
        <title>Genetic determinants of endophytism in the Arabidopsis root mycobiome.</title>
        <authorList>
            <person name="Mesny F."/>
            <person name="Miyauchi S."/>
            <person name="Thiergart T."/>
            <person name="Pickel B."/>
            <person name="Atanasova L."/>
            <person name="Karlsson M."/>
            <person name="Huettel B."/>
            <person name="Barry K.W."/>
            <person name="Haridas S."/>
            <person name="Chen C."/>
            <person name="Bauer D."/>
            <person name="Andreopoulos W."/>
            <person name="Pangilinan J."/>
            <person name="LaButti K."/>
            <person name="Riley R."/>
            <person name="Lipzen A."/>
            <person name="Clum A."/>
            <person name="Drula E."/>
            <person name="Henrissat B."/>
            <person name="Kohler A."/>
            <person name="Grigoriev I.V."/>
            <person name="Martin F.M."/>
            <person name="Hacquard S."/>
        </authorList>
    </citation>
    <scope>NUCLEOTIDE SEQUENCE</scope>
    <source>
        <strain evidence="5">MPI-CAGE-AT-0021</strain>
    </source>
</reference>
<dbReference type="AlphaFoldDB" id="A0A9P9F0L7"/>
<keyword evidence="3" id="KW-0325">Glycoprotein</keyword>
<feature type="transmembrane region" description="Helical" evidence="4">
    <location>
        <begin position="242"/>
        <end position="260"/>
    </location>
</feature>
<comment type="similarity">
    <text evidence="2">Belongs to the major facilitator superfamily. Monocarboxylate porter (TC 2.A.1.13) family.</text>
</comment>
<feature type="transmembrane region" description="Helical" evidence="4">
    <location>
        <begin position="355"/>
        <end position="374"/>
    </location>
</feature>
<dbReference type="EMBL" id="JAGMUU010000007">
    <property type="protein sequence ID" value="KAH7149624.1"/>
    <property type="molecule type" value="Genomic_DNA"/>
</dbReference>
<dbReference type="InterPro" id="IPR050327">
    <property type="entry name" value="Proton-linked_MCT"/>
</dbReference>
<evidence type="ECO:0000313" key="6">
    <source>
        <dbReference type="Proteomes" id="UP000717696"/>
    </source>
</evidence>
<gene>
    <name evidence="5" type="ORF">B0J13DRAFT_524253</name>
</gene>
<evidence type="ECO:0000256" key="2">
    <source>
        <dbReference type="ARBA" id="ARBA00006727"/>
    </source>
</evidence>
<dbReference type="Proteomes" id="UP000717696">
    <property type="component" value="Unassembled WGS sequence"/>
</dbReference>
<dbReference type="InterPro" id="IPR011701">
    <property type="entry name" value="MFS"/>
</dbReference>
<proteinExistence type="inferred from homology"/>
<dbReference type="OrthoDB" id="6499973at2759"/>
<feature type="transmembrane region" description="Helical" evidence="4">
    <location>
        <begin position="161"/>
        <end position="181"/>
    </location>
</feature>
<dbReference type="InterPro" id="IPR036259">
    <property type="entry name" value="MFS_trans_sf"/>
</dbReference>
<protein>
    <submittedName>
        <fullName evidence="5">Major facilitator superfamily domain-containing protein</fullName>
    </submittedName>
</protein>
<dbReference type="GO" id="GO:0022857">
    <property type="term" value="F:transmembrane transporter activity"/>
    <property type="evidence" value="ECO:0007669"/>
    <property type="project" value="InterPro"/>
</dbReference>
<dbReference type="SUPFAM" id="SSF103473">
    <property type="entry name" value="MFS general substrate transporter"/>
    <property type="match status" value="1"/>
</dbReference>
<keyword evidence="4" id="KW-0472">Membrane</keyword>
<feature type="transmembrane region" description="Helical" evidence="4">
    <location>
        <begin position="322"/>
        <end position="343"/>
    </location>
</feature>
<feature type="transmembrane region" description="Helical" evidence="4">
    <location>
        <begin position="121"/>
        <end position="140"/>
    </location>
</feature>
<dbReference type="GO" id="GO:0016020">
    <property type="term" value="C:membrane"/>
    <property type="evidence" value="ECO:0007669"/>
    <property type="project" value="UniProtKB-SubCell"/>
</dbReference>
<keyword evidence="6" id="KW-1185">Reference proteome</keyword>
<keyword evidence="4" id="KW-0812">Transmembrane</keyword>
<feature type="transmembrane region" description="Helical" evidence="4">
    <location>
        <begin position="80"/>
        <end position="101"/>
    </location>
</feature>
<sequence length="418" mass="45303">MATAMPFKLQGPIDPHCFSVSSSDATSYRDDTTPNVDYARPSSCIELSPAASTSSAPDRLDVIPRLVVEEFAVPLEGQRAWLVVLDGFLNFTTSFGIMNSFGFFQPYYTGNTLRTEDGPTIAWIGGTQLLLTQGFLFGIRNAMLYHPTTGAIAEWFDERRGLALGLAISGSSIGGILWPLALGRLPDNLRGPWTHRILAIASSLILIIACYLVQERKKATEHNIHVHKLRSPPSREIFQRQCLVLCASLFFVFIGMHIPFNYIGDYAVDQGVDGVAAKLISSFDRVGSRQTWEIQCLHCVIVRDRRTNILLGLVLKNGAGPIAFAALYGLVSGGLVPLGPACVAQTTMDIGHLGLRIGVMMALCSPGALTANPIGGVLRETSLGRWAVHIFAGSAVLFGAVSILCARILLTTKWRAMV</sequence>
<feature type="transmembrane region" description="Helical" evidence="4">
    <location>
        <begin position="386"/>
        <end position="410"/>
    </location>
</feature>
<organism evidence="5 6">
    <name type="scientific">Dactylonectria estremocensis</name>
    <dbReference type="NCBI Taxonomy" id="1079267"/>
    <lineage>
        <taxon>Eukaryota</taxon>
        <taxon>Fungi</taxon>
        <taxon>Dikarya</taxon>
        <taxon>Ascomycota</taxon>
        <taxon>Pezizomycotina</taxon>
        <taxon>Sordariomycetes</taxon>
        <taxon>Hypocreomycetidae</taxon>
        <taxon>Hypocreales</taxon>
        <taxon>Nectriaceae</taxon>
        <taxon>Dactylonectria</taxon>
    </lineage>
</organism>
<keyword evidence="4" id="KW-1133">Transmembrane helix</keyword>
<comment type="subcellular location">
    <subcellularLocation>
        <location evidence="1">Membrane</location>
        <topology evidence="1">Multi-pass membrane protein</topology>
    </subcellularLocation>
</comment>
<feature type="transmembrane region" description="Helical" evidence="4">
    <location>
        <begin position="193"/>
        <end position="213"/>
    </location>
</feature>
<dbReference type="Gene3D" id="1.20.1250.20">
    <property type="entry name" value="MFS general substrate transporter like domains"/>
    <property type="match status" value="1"/>
</dbReference>
<evidence type="ECO:0000313" key="5">
    <source>
        <dbReference type="EMBL" id="KAH7149624.1"/>
    </source>
</evidence>
<evidence type="ECO:0000256" key="3">
    <source>
        <dbReference type="ARBA" id="ARBA00023180"/>
    </source>
</evidence>
<evidence type="ECO:0000256" key="1">
    <source>
        <dbReference type="ARBA" id="ARBA00004141"/>
    </source>
</evidence>
<dbReference type="PANTHER" id="PTHR11360">
    <property type="entry name" value="MONOCARBOXYLATE TRANSPORTER"/>
    <property type="match status" value="1"/>
</dbReference>
<dbReference type="PANTHER" id="PTHR11360:SF319">
    <property type="entry name" value="MAJOR FACILITATOR SUPERFAMILY (MFS) PROFILE DOMAIN-CONTAINING PROTEIN"/>
    <property type="match status" value="1"/>
</dbReference>
<name>A0A9P9F0L7_9HYPO</name>
<dbReference type="Pfam" id="PF07690">
    <property type="entry name" value="MFS_1"/>
    <property type="match status" value="1"/>
</dbReference>
<evidence type="ECO:0000256" key="4">
    <source>
        <dbReference type="SAM" id="Phobius"/>
    </source>
</evidence>
<accession>A0A9P9F0L7</accession>
<comment type="caution">
    <text evidence="5">The sequence shown here is derived from an EMBL/GenBank/DDBJ whole genome shotgun (WGS) entry which is preliminary data.</text>
</comment>